<organism evidence="2 3">
    <name type="scientific">Adineta steineri</name>
    <dbReference type="NCBI Taxonomy" id="433720"/>
    <lineage>
        <taxon>Eukaryota</taxon>
        <taxon>Metazoa</taxon>
        <taxon>Spiralia</taxon>
        <taxon>Gnathifera</taxon>
        <taxon>Rotifera</taxon>
        <taxon>Eurotatoria</taxon>
        <taxon>Bdelloidea</taxon>
        <taxon>Adinetida</taxon>
        <taxon>Adinetidae</taxon>
        <taxon>Adineta</taxon>
    </lineage>
</organism>
<feature type="compositionally biased region" description="Low complexity" evidence="1">
    <location>
        <begin position="92"/>
        <end position="114"/>
    </location>
</feature>
<reference evidence="2" key="1">
    <citation type="submission" date="2021-02" db="EMBL/GenBank/DDBJ databases">
        <authorList>
            <person name="Nowell W R."/>
        </authorList>
    </citation>
    <scope>NUCLEOTIDE SEQUENCE</scope>
</reference>
<evidence type="ECO:0000313" key="3">
    <source>
        <dbReference type="Proteomes" id="UP000663832"/>
    </source>
</evidence>
<dbReference type="EMBL" id="CAJNOM010000066">
    <property type="protein sequence ID" value="CAF0964669.1"/>
    <property type="molecule type" value="Genomic_DNA"/>
</dbReference>
<name>A0A814E6R6_9BILA</name>
<evidence type="ECO:0000256" key="1">
    <source>
        <dbReference type="SAM" id="MobiDB-lite"/>
    </source>
</evidence>
<sequence length="207" mass="23157">MYIYIYVHSCTRISRLLSLRIIIIRFSQPALSNHPGRATLVSGPKRQSISQAVSMNNRLITSSTTTSSTPSFSNIEHIRRYSLSRTHSEQPSNNVSEASTPSSSSRRTSVSETTEGLRRESIKSNTNTIAPKSLREWHEQPVNLSEQPPLSEKVNVQILSPNSDRATPRFFVDNDLASLVVPNGESKSEENSTIENETRKNSLNENE</sequence>
<accession>A0A814E6R6</accession>
<feature type="region of interest" description="Disordered" evidence="1">
    <location>
        <begin position="180"/>
        <end position="207"/>
    </location>
</feature>
<keyword evidence="3" id="KW-1185">Reference proteome</keyword>
<feature type="region of interest" description="Disordered" evidence="1">
    <location>
        <begin position="84"/>
        <end position="149"/>
    </location>
</feature>
<evidence type="ECO:0000313" key="2">
    <source>
        <dbReference type="EMBL" id="CAF0964669.1"/>
    </source>
</evidence>
<gene>
    <name evidence="2" type="ORF">QVE165_LOCUS13006</name>
</gene>
<dbReference type="AlphaFoldDB" id="A0A814E6R6"/>
<comment type="caution">
    <text evidence="2">The sequence shown here is derived from an EMBL/GenBank/DDBJ whole genome shotgun (WGS) entry which is preliminary data.</text>
</comment>
<dbReference type="Proteomes" id="UP000663832">
    <property type="component" value="Unassembled WGS sequence"/>
</dbReference>
<proteinExistence type="predicted"/>
<dbReference type="OrthoDB" id="10050295at2759"/>
<protein>
    <submittedName>
        <fullName evidence="2">Uncharacterized protein</fullName>
    </submittedName>
</protein>
<feature type="compositionally biased region" description="Basic and acidic residues" evidence="1">
    <location>
        <begin position="186"/>
        <end position="207"/>
    </location>
</feature>